<protein>
    <submittedName>
        <fullName evidence="1">Uncharacterized protein</fullName>
    </submittedName>
</protein>
<reference evidence="1 2" key="1">
    <citation type="journal article" date="2016" name="Nat. Commun.">
        <title>Thousands of microbial genomes shed light on interconnected biogeochemical processes in an aquifer system.</title>
        <authorList>
            <person name="Anantharaman K."/>
            <person name="Brown C.T."/>
            <person name="Hug L.A."/>
            <person name="Sharon I."/>
            <person name="Castelle C.J."/>
            <person name="Probst A.J."/>
            <person name="Thomas B.C."/>
            <person name="Singh A."/>
            <person name="Wilkins M.J."/>
            <person name="Karaoz U."/>
            <person name="Brodie E.L."/>
            <person name="Williams K.H."/>
            <person name="Hubbard S.S."/>
            <person name="Banfield J.F."/>
        </authorList>
    </citation>
    <scope>NUCLEOTIDE SEQUENCE [LARGE SCALE GENOMIC DNA]</scope>
</reference>
<dbReference type="Proteomes" id="UP000179221">
    <property type="component" value="Unassembled WGS sequence"/>
</dbReference>
<dbReference type="EMBL" id="MGGL01000004">
    <property type="protein sequence ID" value="OGM27495.1"/>
    <property type="molecule type" value="Genomic_DNA"/>
</dbReference>
<evidence type="ECO:0000313" key="1">
    <source>
        <dbReference type="EMBL" id="OGM27495.1"/>
    </source>
</evidence>
<evidence type="ECO:0000313" key="2">
    <source>
        <dbReference type="Proteomes" id="UP000179221"/>
    </source>
</evidence>
<proteinExistence type="predicted"/>
<organism evidence="1 2">
    <name type="scientific">Candidatus Woesebacteria bacterium RIFCSPHIGHO2_01_FULL_40_22</name>
    <dbReference type="NCBI Taxonomy" id="1802499"/>
    <lineage>
        <taxon>Bacteria</taxon>
        <taxon>Candidatus Woeseibacteriota</taxon>
    </lineage>
</organism>
<name>A0A1F7YLU2_9BACT</name>
<sequence>MFLYIFIFSLNFVIYQELPNNYCLVIDYSLDFTTYPRYITSIIMPGNHEALANVGKIIPLHAITNPHTKSLNEIELRLDTPRSIEGAREVKIYQQALCPSCPLYKYNTCTGIRFSIHSSYDLDSDKDRHLQNLKLNLRIFIIK</sequence>
<dbReference type="AlphaFoldDB" id="A0A1F7YLU2"/>
<accession>A0A1F7YLU2</accession>
<gene>
    <name evidence="1" type="ORF">A2628_01760</name>
</gene>
<comment type="caution">
    <text evidence="1">The sequence shown here is derived from an EMBL/GenBank/DDBJ whole genome shotgun (WGS) entry which is preliminary data.</text>
</comment>